<dbReference type="EMBL" id="JALLBG020000062">
    <property type="protein sequence ID" value="KAL3768821.1"/>
    <property type="molecule type" value="Genomic_DNA"/>
</dbReference>
<dbReference type="AlphaFoldDB" id="A0ABD3N186"/>
<evidence type="ECO:0000313" key="5">
    <source>
        <dbReference type="EMBL" id="KAL3768821.1"/>
    </source>
</evidence>
<dbReference type="Gene3D" id="1.25.40.10">
    <property type="entry name" value="Tetratricopeptide repeat domain"/>
    <property type="match status" value="2"/>
</dbReference>
<dbReference type="InterPro" id="IPR039941">
    <property type="entry name" value="TT30"/>
</dbReference>
<keyword evidence="1" id="KW-0677">Repeat</keyword>
<dbReference type="Pfam" id="PF14559">
    <property type="entry name" value="TPR_19"/>
    <property type="match status" value="1"/>
</dbReference>
<name>A0ABD3N186_9STRA</name>
<dbReference type="PANTHER" id="PTHR20931">
    <property type="entry name" value="TETRATRICOPEPTIDE REPEAT PROTEIN 30"/>
    <property type="match status" value="1"/>
</dbReference>
<dbReference type="InterPro" id="IPR011990">
    <property type="entry name" value="TPR-like_helical_dom_sf"/>
</dbReference>
<gene>
    <name evidence="5" type="ORF">ACHAWU_006922</name>
</gene>
<protein>
    <submittedName>
        <fullName evidence="5">Uncharacterized protein</fullName>
    </submittedName>
</protein>
<evidence type="ECO:0000256" key="1">
    <source>
        <dbReference type="ARBA" id="ARBA00022737"/>
    </source>
</evidence>
<dbReference type="SUPFAM" id="SSF48452">
    <property type="entry name" value="TPR-like"/>
    <property type="match status" value="3"/>
</dbReference>
<keyword evidence="6" id="KW-1185">Reference proteome</keyword>
<proteinExistence type="predicted"/>
<feature type="coiled-coil region" evidence="3">
    <location>
        <begin position="523"/>
        <end position="550"/>
    </location>
</feature>
<organism evidence="5 6">
    <name type="scientific">Discostella pseudostelligera</name>
    <dbReference type="NCBI Taxonomy" id="259834"/>
    <lineage>
        <taxon>Eukaryota</taxon>
        <taxon>Sar</taxon>
        <taxon>Stramenopiles</taxon>
        <taxon>Ochrophyta</taxon>
        <taxon>Bacillariophyta</taxon>
        <taxon>Coscinodiscophyceae</taxon>
        <taxon>Thalassiosirophycidae</taxon>
        <taxon>Stephanodiscales</taxon>
        <taxon>Stephanodiscaceae</taxon>
        <taxon>Discostella</taxon>
    </lineage>
</organism>
<evidence type="ECO:0000256" key="3">
    <source>
        <dbReference type="SAM" id="Coils"/>
    </source>
</evidence>
<dbReference type="Proteomes" id="UP001530293">
    <property type="component" value="Unassembled WGS sequence"/>
</dbReference>
<evidence type="ECO:0000313" key="6">
    <source>
        <dbReference type="Proteomes" id="UP001530293"/>
    </source>
</evidence>
<reference evidence="5 6" key="1">
    <citation type="submission" date="2024-10" db="EMBL/GenBank/DDBJ databases">
        <title>Updated reference genomes for cyclostephanoid diatoms.</title>
        <authorList>
            <person name="Roberts W.R."/>
            <person name="Alverson A.J."/>
        </authorList>
    </citation>
    <scope>NUCLEOTIDE SEQUENCE [LARGE SCALE GENOMIC DNA]</scope>
    <source>
        <strain evidence="5 6">AJA232-27</strain>
    </source>
</reference>
<keyword evidence="2" id="KW-0802">TPR repeat</keyword>
<evidence type="ECO:0000256" key="4">
    <source>
        <dbReference type="SAM" id="MobiDB-lite"/>
    </source>
</evidence>
<sequence>MQRAILNFKEENKRIETNSSCSLHRTEHRRRSIMSSSITSQVYSCIRDDDYNAAIDILKAKLGDFPRSRPLLSLLAYCCYHNQEYTRASEFYETLTELCPKSEEYHVNYVQSLVKGGSYLDASRVAASSLMSSSMHSQRLKLLQAQAEMEQGMMSESSKTLSKCAEDDPETIIALSTLAFKDGNFDKALATYKSARHIMSSNQRMLTYCIALCHYRLREYDASLELIEEIIDTTKVKNQNSNDTFVKEALNLKAVLLYEMKQYAAAKTVTTLFDEDLDAVTAHNHAIINVAEDPSAGIQKLGTLLSQQSLPPETLGNLLTLYTSHGQDILAAEVFEANKHLAGDLLRPELYAYFEAVSLSLTCPDDAIAMMEAQRAHYIHNLSVSKQSISEKAKVVSARPATASRHKATSRPTATAEKKGHPLSNKDFDSILDSYMPLLCLQAKLYWERREYSMVENLLRDNVDFCSDQDAWLMNMGHVMFAQGDKFEASVTYYERLLERCARADLFKMPAVALANLCVAYVLIEQNETAEELIKTIEREEEELAAMENSGGQIYHSCIVNLCIGSLYCERKNYAFGIDRICKSMEPFEKNVCSDTWFYAKKSLLAFALSLSNQSAMIKDFLFRDLIQFLEEMETYGKVIPTESNEAEVTIASEARKLKNMFTLLAHDM</sequence>
<comment type="caution">
    <text evidence="5">The sequence shown here is derived from an EMBL/GenBank/DDBJ whole genome shotgun (WGS) entry which is preliminary data.</text>
</comment>
<evidence type="ECO:0000256" key="2">
    <source>
        <dbReference type="ARBA" id="ARBA00022803"/>
    </source>
</evidence>
<feature type="region of interest" description="Disordered" evidence="4">
    <location>
        <begin position="397"/>
        <end position="421"/>
    </location>
</feature>
<keyword evidence="3" id="KW-0175">Coiled coil</keyword>
<dbReference type="PANTHER" id="PTHR20931:SF0">
    <property type="entry name" value="TETRATRICOPEPTIDE REPEAT PROTEIN 30"/>
    <property type="match status" value="1"/>
</dbReference>
<accession>A0ABD3N186</accession>